<dbReference type="InterPro" id="IPR004045">
    <property type="entry name" value="Glutathione_S-Trfase_N"/>
</dbReference>
<dbReference type="EMBL" id="KU522333">
    <property type="protein sequence ID" value="APX61052.1"/>
    <property type="molecule type" value="mRNA"/>
</dbReference>
<proteinExistence type="evidence at transcript level"/>
<sequence>MVLKFYYDFISQPCRSLYILLKLTNTPFQAYPVNLLKGEQLSEDFKEKCSKFQKVPVIHDGNFRLTESVSILRYLAREYSIDDHWYPKESKEQARIDEFLEWQHLNLRLNCLTFFRTTWILPLKTGVHPTEEKVSGDKKALLKSLTDFDQLFLGDGLFIHGNQISYSDIHAACEIEQPKFGGYDPREDYPRIKSWLDNVEKACNPYYAEAHEFLNKVAKEIEDT</sequence>
<organism evidence="8">
    <name type="scientific">Leptinotarsa decemlineata</name>
    <name type="common">Colorado potato beetle</name>
    <name type="synonym">Doryphora decemlineata</name>
    <dbReference type="NCBI Taxonomy" id="7539"/>
    <lineage>
        <taxon>Eukaryota</taxon>
        <taxon>Metazoa</taxon>
        <taxon>Ecdysozoa</taxon>
        <taxon>Arthropoda</taxon>
        <taxon>Hexapoda</taxon>
        <taxon>Insecta</taxon>
        <taxon>Pterygota</taxon>
        <taxon>Neoptera</taxon>
        <taxon>Endopterygota</taxon>
        <taxon>Coleoptera</taxon>
        <taxon>Polyphaga</taxon>
        <taxon>Cucujiformia</taxon>
        <taxon>Chrysomeloidea</taxon>
        <taxon>Chrysomelidae</taxon>
        <taxon>Chrysomelinae</taxon>
        <taxon>Doryphorini</taxon>
        <taxon>Leptinotarsa</taxon>
    </lineage>
</organism>
<evidence type="ECO:0000256" key="3">
    <source>
        <dbReference type="ARBA" id="ARBA00022490"/>
    </source>
</evidence>
<evidence type="ECO:0000256" key="1">
    <source>
        <dbReference type="ARBA" id="ARBA00004496"/>
    </source>
</evidence>
<dbReference type="CDD" id="cd03183">
    <property type="entry name" value="GST_C_Theta"/>
    <property type="match status" value="1"/>
</dbReference>
<evidence type="ECO:0000256" key="5">
    <source>
        <dbReference type="ARBA" id="ARBA00047960"/>
    </source>
</evidence>
<dbReference type="InterPro" id="IPR040075">
    <property type="entry name" value="GST_N_Theta"/>
</dbReference>
<feature type="domain" description="GST C-terminal" evidence="7">
    <location>
        <begin position="89"/>
        <end position="221"/>
    </location>
</feature>
<comment type="catalytic activity">
    <reaction evidence="5">
        <text>RX + glutathione = an S-substituted glutathione + a halide anion + H(+)</text>
        <dbReference type="Rhea" id="RHEA:16437"/>
        <dbReference type="ChEBI" id="CHEBI:15378"/>
        <dbReference type="ChEBI" id="CHEBI:16042"/>
        <dbReference type="ChEBI" id="CHEBI:17792"/>
        <dbReference type="ChEBI" id="CHEBI:57925"/>
        <dbReference type="ChEBI" id="CHEBI:90779"/>
        <dbReference type="EC" id="2.5.1.18"/>
    </reaction>
</comment>
<dbReference type="InterPro" id="IPR004046">
    <property type="entry name" value="GST_C"/>
</dbReference>
<evidence type="ECO:0000313" key="8">
    <source>
        <dbReference type="EMBL" id="APX61052.1"/>
    </source>
</evidence>
<dbReference type="InterPro" id="IPR010987">
    <property type="entry name" value="Glutathione-S-Trfase_C-like"/>
</dbReference>
<dbReference type="AlphaFoldDB" id="A0A1P8PEW6"/>
<evidence type="ECO:0000256" key="2">
    <source>
        <dbReference type="ARBA" id="ARBA00009899"/>
    </source>
</evidence>
<comment type="similarity">
    <text evidence="2">Belongs to the GST superfamily. Theta family.</text>
</comment>
<evidence type="ECO:0000259" key="6">
    <source>
        <dbReference type="PROSITE" id="PS50404"/>
    </source>
</evidence>
<keyword evidence="3" id="KW-0963">Cytoplasm</keyword>
<dbReference type="SFLD" id="SFLDG00358">
    <property type="entry name" value="Main_(cytGST)"/>
    <property type="match status" value="1"/>
</dbReference>
<dbReference type="SUPFAM" id="SSF52833">
    <property type="entry name" value="Thioredoxin-like"/>
    <property type="match status" value="1"/>
</dbReference>
<dbReference type="CDD" id="cd03050">
    <property type="entry name" value="GST_N_Theta"/>
    <property type="match status" value="1"/>
</dbReference>
<dbReference type="Gene3D" id="1.20.1050.10">
    <property type="match status" value="1"/>
</dbReference>
<feature type="domain" description="GST N-terminal" evidence="6">
    <location>
        <begin position="1"/>
        <end position="83"/>
    </location>
</feature>
<dbReference type="InterPro" id="IPR036249">
    <property type="entry name" value="Thioredoxin-like_sf"/>
</dbReference>
<reference evidence="8" key="2">
    <citation type="submission" date="2016-01" db="EMBL/GenBank/DDBJ databases">
        <authorList>
            <person name="Oliw E.H."/>
        </authorList>
    </citation>
    <scope>NUCLEOTIDE SEQUENCE</scope>
</reference>
<dbReference type="GO" id="GO:0004364">
    <property type="term" value="F:glutathione transferase activity"/>
    <property type="evidence" value="ECO:0007669"/>
    <property type="project" value="UniProtKB-EC"/>
</dbReference>
<dbReference type="Pfam" id="PF02798">
    <property type="entry name" value="GST_N"/>
    <property type="match status" value="1"/>
</dbReference>
<dbReference type="PROSITE" id="PS50405">
    <property type="entry name" value="GST_CTER"/>
    <property type="match status" value="1"/>
</dbReference>
<keyword evidence="4 8" id="KW-0808">Transferase</keyword>
<dbReference type="SFLD" id="SFLDS00019">
    <property type="entry name" value="Glutathione_Transferase_(cytos"/>
    <property type="match status" value="1"/>
</dbReference>
<dbReference type="PANTHER" id="PTHR43917:SF8">
    <property type="entry name" value="GH16740P-RELATED"/>
    <property type="match status" value="1"/>
</dbReference>
<dbReference type="GO" id="GO:0006749">
    <property type="term" value="P:glutathione metabolic process"/>
    <property type="evidence" value="ECO:0007669"/>
    <property type="project" value="TreeGrafter"/>
</dbReference>
<dbReference type="InterPro" id="IPR051369">
    <property type="entry name" value="GST_Theta"/>
</dbReference>
<reference evidence="8" key="1">
    <citation type="journal article" date="2016" name="Pestic. Biochem. Physiol.">
        <title>Identification of glutathione S-transferase genes in Leptinotarsa decemlineata and their expression patterns under stress of three insecticides.</title>
        <authorList>
            <person name="Han J.B."/>
            <person name="Li G.Q."/>
            <person name="Wan P.J."/>
            <person name="Zhu T.T."/>
            <person name="Meng Q.W."/>
        </authorList>
    </citation>
    <scope>NUCLEOTIDE SEQUENCE</scope>
</reference>
<dbReference type="FunFam" id="3.40.30.10:FF:000176">
    <property type="entry name" value="Glutathione S-transferase theta-1"/>
    <property type="match status" value="1"/>
</dbReference>
<dbReference type="InterPro" id="IPR036282">
    <property type="entry name" value="Glutathione-S-Trfase_C_sf"/>
</dbReference>
<dbReference type="PANTHER" id="PTHR43917">
    <property type="match status" value="1"/>
</dbReference>
<comment type="subcellular location">
    <subcellularLocation>
        <location evidence="1">Cytoplasm</location>
    </subcellularLocation>
</comment>
<dbReference type="Gene3D" id="3.40.30.10">
    <property type="entry name" value="Glutaredoxin"/>
    <property type="match status" value="1"/>
</dbReference>
<dbReference type="FunFam" id="1.20.1050.10:FF:000039">
    <property type="entry name" value="Glutathione S-transferase theta-1"/>
    <property type="match status" value="1"/>
</dbReference>
<dbReference type="SUPFAM" id="SSF47616">
    <property type="entry name" value="GST C-terminal domain-like"/>
    <property type="match status" value="1"/>
</dbReference>
<dbReference type="OrthoDB" id="422574at2759"/>
<dbReference type="PROSITE" id="PS50404">
    <property type="entry name" value="GST_NTER"/>
    <property type="match status" value="1"/>
</dbReference>
<evidence type="ECO:0000259" key="7">
    <source>
        <dbReference type="PROSITE" id="PS50405"/>
    </source>
</evidence>
<evidence type="ECO:0000256" key="4">
    <source>
        <dbReference type="ARBA" id="ARBA00022679"/>
    </source>
</evidence>
<dbReference type="Pfam" id="PF00043">
    <property type="entry name" value="GST_C"/>
    <property type="match status" value="1"/>
</dbReference>
<dbReference type="InterPro" id="IPR040079">
    <property type="entry name" value="Glutathione_S-Trfase"/>
</dbReference>
<dbReference type="InterPro" id="IPR040077">
    <property type="entry name" value="GST_C_Theta"/>
</dbReference>
<dbReference type="GO" id="GO:0005737">
    <property type="term" value="C:cytoplasm"/>
    <property type="evidence" value="ECO:0007669"/>
    <property type="project" value="UniProtKB-SubCell"/>
</dbReference>
<accession>A0A1P8PEW6</accession>
<name>A0A1P8PEW6_LEPDE</name>
<protein>
    <submittedName>
        <fullName evidence="8">Putative glutathione S-transferase theta class member 2</fullName>
    </submittedName>
</protein>